<keyword evidence="3" id="KW-1185">Reference proteome</keyword>
<evidence type="ECO:0000313" key="3">
    <source>
        <dbReference type="Proteomes" id="UP001549313"/>
    </source>
</evidence>
<gene>
    <name evidence="2" type="ORF">ABIE19_000641</name>
</gene>
<comment type="caution">
    <text evidence="2">The sequence shown here is derived from an EMBL/GenBank/DDBJ whole genome shotgun (WGS) entry which is preliminary data.</text>
</comment>
<evidence type="ECO:0000256" key="1">
    <source>
        <dbReference type="SAM" id="Phobius"/>
    </source>
</evidence>
<organism evidence="2 3">
    <name type="scientific">Brevundimonas faecalis</name>
    <dbReference type="NCBI Taxonomy" id="947378"/>
    <lineage>
        <taxon>Bacteria</taxon>
        <taxon>Pseudomonadati</taxon>
        <taxon>Pseudomonadota</taxon>
        <taxon>Alphaproteobacteria</taxon>
        <taxon>Caulobacterales</taxon>
        <taxon>Caulobacteraceae</taxon>
        <taxon>Brevundimonas</taxon>
    </lineage>
</organism>
<reference evidence="2 3" key="1">
    <citation type="submission" date="2024-06" db="EMBL/GenBank/DDBJ databases">
        <title>Sorghum-associated microbial communities from plants grown in Nebraska, USA.</title>
        <authorList>
            <person name="Schachtman D."/>
        </authorList>
    </citation>
    <scope>NUCLEOTIDE SEQUENCE [LARGE SCALE GENOMIC DNA]</scope>
    <source>
        <strain evidence="2 3">2814</strain>
    </source>
</reference>
<dbReference type="Proteomes" id="UP001549313">
    <property type="component" value="Unassembled WGS sequence"/>
</dbReference>
<sequence length="63" mass="7331">MSISAHNDPTEGWQKQLKAKFQKAISVARVLFRKALVHRQTLVFFINMGFGLFKLVKFILSFF</sequence>
<accession>A0ABV2R840</accession>
<evidence type="ECO:0000313" key="2">
    <source>
        <dbReference type="EMBL" id="MET4682732.1"/>
    </source>
</evidence>
<feature type="transmembrane region" description="Helical" evidence="1">
    <location>
        <begin position="42"/>
        <end position="60"/>
    </location>
</feature>
<protein>
    <submittedName>
        <fullName evidence="2">Uncharacterized protein</fullName>
    </submittedName>
</protein>
<keyword evidence="1" id="KW-1133">Transmembrane helix</keyword>
<dbReference type="RefSeq" id="WP_346522173.1">
    <property type="nucleotide sequence ID" value="NZ_JBEPTF010000001.1"/>
</dbReference>
<keyword evidence="1" id="KW-0472">Membrane</keyword>
<name>A0ABV2R840_9CAUL</name>
<proteinExistence type="predicted"/>
<dbReference type="EMBL" id="JBEPTF010000001">
    <property type="protein sequence ID" value="MET4682732.1"/>
    <property type="molecule type" value="Genomic_DNA"/>
</dbReference>
<keyword evidence="1" id="KW-0812">Transmembrane</keyword>